<dbReference type="GO" id="GO:0003700">
    <property type="term" value="F:DNA-binding transcription factor activity"/>
    <property type="evidence" value="ECO:0007669"/>
    <property type="project" value="InterPro"/>
</dbReference>
<dbReference type="InterPro" id="IPR036390">
    <property type="entry name" value="WH_DNA-bd_sf"/>
</dbReference>
<dbReference type="PANTHER" id="PTHR30363:SF44">
    <property type="entry name" value="AGA OPERON TRANSCRIPTIONAL REPRESSOR-RELATED"/>
    <property type="match status" value="1"/>
</dbReference>
<keyword evidence="6" id="KW-1185">Reference proteome</keyword>
<dbReference type="SUPFAM" id="SSF46785">
    <property type="entry name" value="Winged helix' DNA-binding domain"/>
    <property type="match status" value="1"/>
</dbReference>
<evidence type="ECO:0000256" key="2">
    <source>
        <dbReference type="ARBA" id="ARBA00023125"/>
    </source>
</evidence>
<proteinExistence type="predicted"/>
<dbReference type="PROSITE" id="PS51000">
    <property type="entry name" value="HTH_DEOR_2"/>
    <property type="match status" value="1"/>
</dbReference>
<name>A0A1B9AUE0_9BACI</name>
<keyword evidence="2" id="KW-0238">DNA-binding</keyword>
<protein>
    <recommendedName>
        <fullName evidence="4">HTH deoR-type domain-containing protein</fullName>
    </recommendedName>
</protein>
<dbReference type="InterPro" id="IPR018356">
    <property type="entry name" value="Tscrpt_reg_HTH_DeoR_CS"/>
</dbReference>
<dbReference type="GO" id="GO:0003677">
    <property type="term" value="F:DNA binding"/>
    <property type="evidence" value="ECO:0007669"/>
    <property type="project" value="UniProtKB-KW"/>
</dbReference>
<dbReference type="SUPFAM" id="SSF100950">
    <property type="entry name" value="NagB/RpiA/CoA transferase-like"/>
    <property type="match status" value="1"/>
</dbReference>
<dbReference type="EMBL" id="MAYT01000023">
    <property type="protein sequence ID" value="OCA87482.1"/>
    <property type="molecule type" value="Genomic_DNA"/>
</dbReference>
<dbReference type="InterPro" id="IPR014036">
    <property type="entry name" value="DeoR-like_C"/>
</dbReference>
<dbReference type="PRINTS" id="PR00037">
    <property type="entry name" value="HTHLACR"/>
</dbReference>
<dbReference type="InterPro" id="IPR050313">
    <property type="entry name" value="Carb_Metab_HTH_regulators"/>
</dbReference>
<gene>
    <name evidence="5" type="ORF">A8F95_08405</name>
</gene>
<dbReference type="RefSeq" id="WP_065410919.1">
    <property type="nucleotide sequence ID" value="NZ_MAYT01000023.1"/>
</dbReference>
<keyword evidence="3" id="KW-0804">Transcription</keyword>
<feature type="domain" description="HTH deoR-type" evidence="4">
    <location>
        <begin position="6"/>
        <end position="61"/>
    </location>
</feature>
<dbReference type="InterPro" id="IPR037171">
    <property type="entry name" value="NagB/RpiA_transferase-like"/>
</dbReference>
<dbReference type="Proteomes" id="UP000092578">
    <property type="component" value="Unassembled WGS sequence"/>
</dbReference>
<evidence type="ECO:0000256" key="3">
    <source>
        <dbReference type="ARBA" id="ARBA00023163"/>
    </source>
</evidence>
<evidence type="ECO:0000313" key="6">
    <source>
        <dbReference type="Proteomes" id="UP000092578"/>
    </source>
</evidence>
<dbReference type="Gene3D" id="3.40.50.1360">
    <property type="match status" value="1"/>
</dbReference>
<reference evidence="6" key="1">
    <citation type="submission" date="2016-05" db="EMBL/GenBank/DDBJ databases">
        <authorList>
            <person name="Liu B."/>
            <person name="Wang J."/>
            <person name="Zhu Y."/>
            <person name="Liu G."/>
            <person name="Chen Q."/>
            <person name="Chen Z."/>
            <person name="Lan J."/>
            <person name="Che J."/>
            <person name="Ge C."/>
            <person name="Shi H."/>
            <person name="Pan Z."/>
            <person name="Liu X."/>
        </authorList>
    </citation>
    <scope>NUCLEOTIDE SEQUENCE [LARGE SCALE GENOMIC DNA]</scope>
    <source>
        <strain evidence="6">FJAT-27215</strain>
    </source>
</reference>
<comment type="caution">
    <text evidence="5">The sequence shown here is derived from an EMBL/GenBank/DDBJ whole genome shotgun (WGS) entry which is preliminary data.</text>
</comment>
<dbReference type="SMART" id="SM01134">
    <property type="entry name" value="DeoRC"/>
    <property type="match status" value="1"/>
</dbReference>
<sequence>MNKSLMSERYKVILRELDMKTRVSVIDLALKLNVTPETIRKDLSALEKEKKLRRIHGGAVKYVGVSNEPDFNHKVSLAHHQKQLIGEAAASFIKDGETIALDVGSTTLQIANSIKNVRNVSIVTNSLAAAVTLNNRLEANLFSGKVIVIGGTSNPRQRSISGSITNQLLEQFYFDKAFISCGGISRNGICDFDVEKAAASSIMIKKAKQVYVVADSSKFNQSAFFHMDRLSSIDVVISDQDMPIQWAKYANIGKLDWVKADERMYVD</sequence>
<evidence type="ECO:0000259" key="4">
    <source>
        <dbReference type="PROSITE" id="PS51000"/>
    </source>
</evidence>
<dbReference type="Pfam" id="PF08220">
    <property type="entry name" value="HTH_DeoR"/>
    <property type="match status" value="1"/>
</dbReference>
<dbReference type="InterPro" id="IPR001034">
    <property type="entry name" value="DeoR_HTH"/>
</dbReference>
<dbReference type="Pfam" id="PF00455">
    <property type="entry name" value="DeoRC"/>
    <property type="match status" value="1"/>
</dbReference>
<dbReference type="PANTHER" id="PTHR30363">
    <property type="entry name" value="HTH-TYPE TRANSCRIPTIONAL REGULATOR SRLR-RELATED"/>
    <property type="match status" value="1"/>
</dbReference>
<dbReference type="AlphaFoldDB" id="A0A1B9AUE0"/>
<evidence type="ECO:0000256" key="1">
    <source>
        <dbReference type="ARBA" id="ARBA00023015"/>
    </source>
</evidence>
<dbReference type="Gene3D" id="1.10.10.10">
    <property type="entry name" value="Winged helix-like DNA-binding domain superfamily/Winged helix DNA-binding domain"/>
    <property type="match status" value="1"/>
</dbReference>
<dbReference type="PROSITE" id="PS00894">
    <property type="entry name" value="HTH_DEOR_1"/>
    <property type="match status" value="1"/>
</dbReference>
<evidence type="ECO:0000313" key="5">
    <source>
        <dbReference type="EMBL" id="OCA87482.1"/>
    </source>
</evidence>
<dbReference type="SMART" id="SM00420">
    <property type="entry name" value="HTH_DEOR"/>
    <property type="match status" value="1"/>
</dbReference>
<accession>A0A1B9AUE0</accession>
<dbReference type="InterPro" id="IPR036388">
    <property type="entry name" value="WH-like_DNA-bd_sf"/>
</dbReference>
<keyword evidence="1" id="KW-0805">Transcription regulation</keyword>
<organism evidence="5 6">
    <name type="scientific">Pseudobacillus wudalianchiensis</name>
    <dbReference type="NCBI Taxonomy" id="1743143"/>
    <lineage>
        <taxon>Bacteria</taxon>
        <taxon>Bacillati</taxon>
        <taxon>Bacillota</taxon>
        <taxon>Bacilli</taxon>
        <taxon>Bacillales</taxon>
        <taxon>Bacillaceae</taxon>
        <taxon>Pseudobacillus</taxon>
    </lineage>
</organism>